<proteinExistence type="predicted"/>
<dbReference type="STRING" id="1423796.FC24_GL000063"/>
<organism evidence="1 2">
    <name type="scientific">Loigolactobacillus rennini DSM 20253</name>
    <dbReference type="NCBI Taxonomy" id="1423796"/>
    <lineage>
        <taxon>Bacteria</taxon>
        <taxon>Bacillati</taxon>
        <taxon>Bacillota</taxon>
        <taxon>Bacilli</taxon>
        <taxon>Lactobacillales</taxon>
        <taxon>Lactobacillaceae</taxon>
        <taxon>Loigolactobacillus</taxon>
    </lineage>
</organism>
<evidence type="ECO:0000313" key="2">
    <source>
        <dbReference type="Proteomes" id="UP000051638"/>
    </source>
</evidence>
<sequence length="127" mass="13940">MFGGKNMALHQASLKQFSTRLQTSYQKIVHFEAPAAAKPTKALPQMPKFQIDHFLKQALAKQLPVTVQFNDFDHGGQNALNGKFKQQAAGPIIFQAANHKLFHLVTANAIRYIALQQPAATLAKSGS</sequence>
<dbReference type="AlphaFoldDB" id="A0A0R2D6Z2"/>
<name>A0A0R2D6Z2_9LACO</name>
<reference evidence="1 2" key="1">
    <citation type="journal article" date="2015" name="Genome Announc.">
        <title>Expanding the biotechnology potential of lactobacilli through comparative genomics of 213 strains and associated genera.</title>
        <authorList>
            <person name="Sun Z."/>
            <person name="Harris H.M."/>
            <person name="McCann A."/>
            <person name="Guo C."/>
            <person name="Argimon S."/>
            <person name="Zhang W."/>
            <person name="Yang X."/>
            <person name="Jeffery I.B."/>
            <person name="Cooney J.C."/>
            <person name="Kagawa T.F."/>
            <person name="Liu W."/>
            <person name="Song Y."/>
            <person name="Salvetti E."/>
            <person name="Wrobel A."/>
            <person name="Rasinkangas P."/>
            <person name="Parkhill J."/>
            <person name="Rea M.C."/>
            <person name="O'Sullivan O."/>
            <person name="Ritari J."/>
            <person name="Douillard F.P."/>
            <person name="Paul Ross R."/>
            <person name="Yang R."/>
            <person name="Briner A.E."/>
            <person name="Felis G.E."/>
            <person name="de Vos W.M."/>
            <person name="Barrangou R."/>
            <person name="Klaenhammer T.R."/>
            <person name="Caufield P.W."/>
            <person name="Cui Y."/>
            <person name="Zhang H."/>
            <person name="O'Toole P.W."/>
        </authorList>
    </citation>
    <scope>NUCLEOTIDE SEQUENCE [LARGE SCALE GENOMIC DNA]</scope>
    <source>
        <strain evidence="1 2">DSM 20253</strain>
    </source>
</reference>
<gene>
    <name evidence="1" type="ORF">FC24_GL000063</name>
</gene>
<evidence type="ECO:0000313" key="1">
    <source>
        <dbReference type="EMBL" id="KRM99520.1"/>
    </source>
</evidence>
<protein>
    <submittedName>
        <fullName evidence="1">Uncharacterized protein</fullName>
    </submittedName>
</protein>
<dbReference type="Proteomes" id="UP000051638">
    <property type="component" value="Unassembled WGS sequence"/>
</dbReference>
<accession>A0A0R2D6Z2</accession>
<comment type="caution">
    <text evidence="1">The sequence shown here is derived from an EMBL/GenBank/DDBJ whole genome shotgun (WGS) entry which is preliminary data.</text>
</comment>
<dbReference type="PATRIC" id="fig|1423796.3.peg.65"/>
<keyword evidence="2" id="KW-1185">Reference proteome</keyword>
<dbReference type="EMBL" id="AYYI01000010">
    <property type="protein sequence ID" value="KRM99520.1"/>
    <property type="molecule type" value="Genomic_DNA"/>
</dbReference>